<feature type="chain" id="PRO_5008608653" description="Glucose-methanol-choline oxidoreductase N-terminal domain-containing protein" evidence="3">
    <location>
        <begin position="24"/>
        <end position="816"/>
    </location>
</feature>
<evidence type="ECO:0000259" key="4">
    <source>
        <dbReference type="PROSITE" id="PS00623"/>
    </source>
</evidence>
<dbReference type="SUPFAM" id="SSF51905">
    <property type="entry name" value="FAD/NAD(P)-binding domain"/>
    <property type="match status" value="1"/>
</dbReference>
<evidence type="ECO:0000313" key="6">
    <source>
        <dbReference type="Proteomes" id="UP000091956"/>
    </source>
</evidence>
<dbReference type="Pfam" id="PF00732">
    <property type="entry name" value="GMC_oxred_N"/>
    <property type="match status" value="1"/>
</dbReference>
<dbReference type="EMBL" id="KV460231">
    <property type="protein sequence ID" value="OBT95987.1"/>
    <property type="molecule type" value="Genomic_DNA"/>
</dbReference>
<dbReference type="InterPro" id="IPR036188">
    <property type="entry name" value="FAD/NAD-bd_sf"/>
</dbReference>
<dbReference type="OrthoDB" id="413885at2759"/>
<feature type="signal peptide" evidence="3">
    <location>
        <begin position="1"/>
        <end position="23"/>
    </location>
</feature>
<dbReference type="RefSeq" id="XP_018129720.1">
    <property type="nucleotide sequence ID" value="XM_018276152.2"/>
</dbReference>
<proteinExistence type="inferred from homology"/>
<dbReference type="Pfam" id="PF05199">
    <property type="entry name" value="GMC_oxred_C"/>
    <property type="match status" value="1"/>
</dbReference>
<dbReference type="GO" id="GO:0016614">
    <property type="term" value="F:oxidoreductase activity, acting on CH-OH group of donors"/>
    <property type="evidence" value="ECO:0007669"/>
    <property type="project" value="InterPro"/>
</dbReference>
<dbReference type="PANTHER" id="PTHR47190">
    <property type="entry name" value="DEHYDROGENASE, PUTATIVE-RELATED"/>
    <property type="match status" value="1"/>
</dbReference>
<dbReference type="PROSITE" id="PS00623">
    <property type="entry name" value="GMC_OXRED_1"/>
    <property type="match status" value="1"/>
</dbReference>
<dbReference type="Proteomes" id="UP000091956">
    <property type="component" value="Unassembled WGS sequence"/>
</dbReference>
<accession>A0A1B8GJG1</accession>
<dbReference type="AlphaFoldDB" id="A0A1B8GJG1"/>
<dbReference type="InterPro" id="IPR007867">
    <property type="entry name" value="GMC_OxRtase_C"/>
</dbReference>
<dbReference type="InterPro" id="IPR015920">
    <property type="entry name" value="Cellobiose_DH-like_cyt"/>
</dbReference>
<evidence type="ECO:0000313" key="5">
    <source>
        <dbReference type="EMBL" id="OBT95987.1"/>
    </source>
</evidence>
<dbReference type="InterPro" id="IPR000172">
    <property type="entry name" value="GMC_OxRdtase_N"/>
</dbReference>
<keyword evidence="3" id="KW-0732">Signal</keyword>
<evidence type="ECO:0000256" key="1">
    <source>
        <dbReference type="ARBA" id="ARBA00010790"/>
    </source>
</evidence>
<dbReference type="STRING" id="342668.A0A1B8GJG1"/>
<evidence type="ECO:0000256" key="3">
    <source>
        <dbReference type="SAM" id="SignalP"/>
    </source>
</evidence>
<keyword evidence="2" id="KW-0274">FAD</keyword>
<name>A0A1B8GJG1_9PEZI</name>
<reference evidence="5 6" key="1">
    <citation type="submission" date="2016-03" db="EMBL/GenBank/DDBJ databases">
        <title>Comparative genomics of Pseudogymnoascus destructans, the fungus causing white-nose syndrome of bats.</title>
        <authorList>
            <person name="Palmer J.M."/>
            <person name="Drees K.P."/>
            <person name="Foster J.T."/>
            <person name="Lindner D.L."/>
        </authorList>
    </citation>
    <scope>NUCLEOTIDE SEQUENCE [LARGE SCALE GENOMIC DNA]</scope>
    <source>
        <strain evidence="5 6">UAMH 10579</strain>
    </source>
</reference>
<feature type="domain" description="Glucose-methanol-choline oxidoreductase N-terminal" evidence="4">
    <location>
        <begin position="344"/>
        <end position="367"/>
    </location>
</feature>
<comment type="similarity">
    <text evidence="1 2">Belongs to the GMC oxidoreductase family.</text>
</comment>
<dbReference type="Gene3D" id="3.30.410.10">
    <property type="entry name" value="Cholesterol Oxidase, domain 2"/>
    <property type="match status" value="1"/>
</dbReference>
<dbReference type="SUPFAM" id="SSF54373">
    <property type="entry name" value="FAD-linked reductases, C-terminal domain"/>
    <property type="match status" value="1"/>
</dbReference>
<dbReference type="Gene3D" id="2.60.40.1210">
    <property type="entry name" value="Cellobiose dehydrogenase, cytochrome domain"/>
    <property type="match status" value="1"/>
</dbReference>
<dbReference type="FunFam" id="2.60.40.1210:FF:000004">
    <property type="entry name" value="Cellobiose dehydrogenase"/>
    <property type="match status" value="1"/>
</dbReference>
<keyword evidence="6" id="KW-1185">Reference proteome</keyword>
<protein>
    <recommendedName>
        <fullName evidence="4">Glucose-methanol-choline oxidoreductase N-terminal domain-containing protein</fullName>
    </recommendedName>
</protein>
<dbReference type="PANTHER" id="PTHR47190:SF2">
    <property type="entry name" value="CELLOBIOSE DEHYDROGENASE (AFU_ORTHOLOGUE AFUA_2G17620)"/>
    <property type="match status" value="1"/>
</dbReference>
<dbReference type="CDD" id="cd09630">
    <property type="entry name" value="CDH_like_cytochrome"/>
    <property type="match status" value="1"/>
</dbReference>
<dbReference type="GeneID" id="28840098"/>
<dbReference type="SUPFAM" id="SSF49344">
    <property type="entry name" value="CBD9-like"/>
    <property type="match status" value="1"/>
</dbReference>
<organism evidence="5 6">
    <name type="scientific">Pseudogymnoascus verrucosus</name>
    <dbReference type="NCBI Taxonomy" id="342668"/>
    <lineage>
        <taxon>Eukaryota</taxon>
        <taxon>Fungi</taxon>
        <taxon>Dikarya</taxon>
        <taxon>Ascomycota</taxon>
        <taxon>Pezizomycotina</taxon>
        <taxon>Leotiomycetes</taxon>
        <taxon>Thelebolales</taxon>
        <taxon>Thelebolaceae</taxon>
        <taxon>Pseudogymnoascus</taxon>
    </lineage>
</organism>
<dbReference type="Pfam" id="PF16010">
    <property type="entry name" value="CDH-cyt"/>
    <property type="match status" value="1"/>
</dbReference>
<dbReference type="InterPro" id="IPR053208">
    <property type="entry name" value="GMC_Oxidoreductase_CD"/>
</dbReference>
<sequence length="816" mass="85482">MTAFRYLCGALAAAGTVLQGVSAQGVAGTYTDADTGIIFATQTIPDGNPLQGLTKGGYTVGMALPANAATVDATEYIGMIIGSSANATTAGTGWAGFSHGGGMTNNLLLMAWPYNGKILTSFRQASGYVDPNIYTGNAILSQISATINATHYKLIYRCQNCLALDLSGGTDTTHSTSGVLVLAWAQAFPAPITPSDPNSDIVQHDNGMGIYGAPAANMIQANYATWAALAVPPTTTTAAPTSTGTAAPTTTKFPVIPVPTGTYDYIVVGGGAGGIPVADKLSETGKSTLLIERGPPSSGRWKGTMKPTWLEGTNLTRFDVPGLCNEIWVDSAGIACNDIDQMAGCVLGGGTAVNAALWWKPNPIDWDYNFPTGWKAADMVAATNRVFSRIPGTDTPSMDGLRYLQQGENVIAAGLKQGGWKEVTANNVPGEKTKTFSHTPFMFSNGERGGPMATYLVTASARKNFGRWENTSVRRVIRVGGHITGVEVEPYAAGGYTGIVKVTPITGRVVLSAGTFGSTKILMRSGIGPADSLAIVNASTVDGPTMIKSDDWITLPVGNNLEDHTNTDLVVSHPDVVFYDFYEAYTNPIAADKNAYLNKRSGILAEAAPNIGPMFWDVIPGADGINRQLQWTARVEGSLGEENGKTMTLSQYLGRGAVSRGRLNILKDLTMAVSQVPYLQNANDIAAVVKGIENLQTALSGVKNLTWLQPAPGVSAADYVKNMVVATGNRRANHWIGTAKIGGDDGRNGGTAVVDLNTKVYGTDNLFVVDASIFPGMVTTNPSALIVIAAEQAAAKIIALPNNVAQAKYAQCGGQS</sequence>
<dbReference type="GO" id="GO:0050660">
    <property type="term" value="F:flavin adenine dinucleotide binding"/>
    <property type="evidence" value="ECO:0007669"/>
    <property type="project" value="InterPro"/>
</dbReference>
<evidence type="ECO:0000256" key="2">
    <source>
        <dbReference type="RuleBase" id="RU003968"/>
    </source>
</evidence>
<dbReference type="Gene3D" id="3.50.50.60">
    <property type="entry name" value="FAD/NAD(P)-binding domain"/>
    <property type="match status" value="1"/>
</dbReference>
<keyword evidence="2" id="KW-0285">Flavoprotein</keyword>
<reference evidence="6" key="2">
    <citation type="journal article" date="2018" name="Nat. Commun.">
        <title>Extreme sensitivity to ultraviolet light in the fungal pathogen causing white-nose syndrome of bats.</title>
        <authorList>
            <person name="Palmer J.M."/>
            <person name="Drees K.P."/>
            <person name="Foster J.T."/>
            <person name="Lindner D.L."/>
        </authorList>
    </citation>
    <scope>NUCLEOTIDE SEQUENCE [LARGE SCALE GENOMIC DNA]</scope>
    <source>
        <strain evidence="6">UAMH 10579</strain>
    </source>
</reference>
<gene>
    <name evidence="5" type="ORF">VE01_06712</name>
</gene>